<organism evidence="2 3">
    <name type="scientific">Stylosanthes scabra</name>
    <dbReference type="NCBI Taxonomy" id="79078"/>
    <lineage>
        <taxon>Eukaryota</taxon>
        <taxon>Viridiplantae</taxon>
        <taxon>Streptophyta</taxon>
        <taxon>Embryophyta</taxon>
        <taxon>Tracheophyta</taxon>
        <taxon>Spermatophyta</taxon>
        <taxon>Magnoliopsida</taxon>
        <taxon>eudicotyledons</taxon>
        <taxon>Gunneridae</taxon>
        <taxon>Pentapetalae</taxon>
        <taxon>rosids</taxon>
        <taxon>fabids</taxon>
        <taxon>Fabales</taxon>
        <taxon>Fabaceae</taxon>
        <taxon>Papilionoideae</taxon>
        <taxon>50 kb inversion clade</taxon>
        <taxon>dalbergioids sensu lato</taxon>
        <taxon>Dalbergieae</taxon>
        <taxon>Pterocarpus clade</taxon>
        <taxon>Stylosanthes</taxon>
    </lineage>
</organism>
<evidence type="ECO:0000313" key="2">
    <source>
        <dbReference type="EMBL" id="MED6162056.1"/>
    </source>
</evidence>
<gene>
    <name evidence="2" type="ORF">PIB30_066783</name>
</gene>
<name>A0ABU6UPK6_9FABA</name>
<evidence type="ECO:0000256" key="1">
    <source>
        <dbReference type="SAM" id="MobiDB-lite"/>
    </source>
</evidence>
<comment type="caution">
    <text evidence="2">The sequence shown here is derived from an EMBL/GenBank/DDBJ whole genome shotgun (WGS) entry which is preliminary data.</text>
</comment>
<keyword evidence="3" id="KW-1185">Reference proteome</keyword>
<sequence>MLEDVRSYIMRIMARNKKSLMGYVGDIAPVQLSRLEKEKIKSNKWTATWAADDAAELSVGAYNAAYHEFVQPVPSREFWEKGPGLPLLPPHKKKQIGRPTKKRKKSGPEVNPNPHKLKRKYAPITCKICHKTLDALAEEEAIAAAEAVAASSQMSQQATTQPQVGLKFMPTPSITPQHGLGPQASNPIASGADPNSKKPIAARHGGTKRGNKPPNFNKKSHGGASGSVKPATKIAKKEPKQ</sequence>
<feature type="compositionally biased region" description="Polar residues" evidence="1">
    <location>
        <begin position="151"/>
        <end position="163"/>
    </location>
</feature>
<feature type="region of interest" description="Disordered" evidence="1">
    <location>
        <begin position="81"/>
        <end position="116"/>
    </location>
</feature>
<dbReference type="Proteomes" id="UP001341840">
    <property type="component" value="Unassembled WGS sequence"/>
</dbReference>
<feature type="compositionally biased region" description="Basic residues" evidence="1">
    <location>
        <begin position="90"/>
        <end position="105"/>
    </location>
</feature>
<protein>
    <submittedName>
        <fullName evidence="2">Uncharacterized protein</fullName>
    </submittedName>
</protein>
<feature type="region of interest" description="Disordered" evidence="1">
    <location>
        <begin position="150"/>
        <end position="241"/>
    </location>
</feature>
<accession>A0ABU6UPK6</accession>
<proteinExistence type="predicted"/>
<evidence type="ECO:0000313" key="3">
    <source>
        <dbReference type="Proteomes" id="UP001341840"/>
    </source>
</evidence>
<dbReference type="EMBL" id="JASCZI010121515">
    <property type="protein sequence ID" value="MED6162056.1"/>
    <property type="molecule type" value="Genomic_DNA"/>
</dbReference>
<reference evidence="2 3" key="1">
    <citation type="journal article" date="2023" name="Plants (Basel)">
        <title>Bridging the Gap: Combining Genomics and Transcriptomics Approaches to Understand Stylosanthes scabra, an Orphan Legume from the Brazilian Caatinga.</title>
        <authorList>
            <person name="Ferreira-Neto J.R.C."/>
            <person name="da Silva M.D."/>
            <person name="Binneck E."/>
            <person name="de Melo N.F."/>
            <person name="da Silva R.H."/>
            <person name="de Melo A.L.T.M."/>
            <person name="Pandolfi V."/>
            <person name="Bustamante F.O."/>
            <person name="Brasileiro-Vidal A.C."/>
            <person name="Benko-Iseppon A.M."/>
        </authorList>
    </citation>
    <scope>NUCLEOTIDE SEQUENCE [LARGE SCALE GENOMIC DNA]</scope>
    <source>
        <tissue evidence="2">Leaves</tissue>
    </source>
</reference>